<evidence type="ECO:0000256" key="7">
    <source>
        <dbReference type="ARBA" id="ARBA00022842"/>
    </source>
</evidence>
<dbReference type="Gene3D" id="3.20.20.20">
    <property type="entry name" value="Dihydropteroate synthase-like"/>
    <property type="match status" value="1"/>
</dbReference>
<evidence type="ECO:0000313" key="10">
    <source>
        <dbReference type="EMBL" id="MBB5986073.1"/>
    </source>
</evidence>
<name>A0ABR6NFK7_9SPHN</name>
<keyword evidence="8" id="KW-0289">Folate biosynthesis</keyword>
<keyword evidence="7" id="KW-0460">Magnesium</keyword>
<dbReference type="InterPro" id="IPR045031">
    <property type="entry name" value="DHP_synth-like"/>
</dbReference>
<evidence type="ECO:0000256" key="1">
    <source>
        <dbReference type="ARBA" id="ARBA00000012"/>
    </source>
</evidence>
<evidence type="ECO:0000256" key="2">
    <source>
        <dbReference type="ARBA" id="ARBA00001946"/>
    </source>
</evidence>
<sequence length="412" mass="43319">MALLDELEGAMPGQRSHVPSGDRFRYENGMTLPADLPPPDATLYLRPIWFADTPVGLAESDVRRLAGGLIWFQAVEVRWIDGTDASGKAQVPLGLLDRWQAGLSDRQAERIDGLMAGLTASRAPLTLGERIVRFDTPQVMGILNMTPDSFSDGGKHVDAPERAADAGFAMQLAGASIIDVGGESTRPGAAPVWEGDEIERTVPVIQRLARSGIVVSIDTRKASVMEAALAAGAGIVNDVTGLTHDPRALEVVAAAGCPVILMHTPSAGEDPHGGAVRYKADAVVDGAADLAVFDWLEARIAVCLAAGVQRERIIVDPGIGFGKALQDDTRIINNLPMYHGLGVPILFGASRKRIVGALTDGAPVDQRLGGSVALALTAISAGAQIVRVHDVQESVQAARVWRGLRDAALVAG</sequence>
<dbReference type="NCBIfam" id="TIGR01496">
    <property type="entry name" value="DHPS"/>
    <property type="match status" value="1"/>
</dbReference>
<dbReference type="PANTHER" id="PTHR20941">
    <property type="entry name" value="FOLATE SYNTHESIS PROTEINS"/>
    <property type="match status" value="1"/>
</dbReference>
<proteinExistence type="predicted"/>
<dbReference type="PROSITE" id="PS50972">
    <property type="entry name" value="PTERIN_BINDING"/>
    <property type="match status" value="1"/>
</dbReference>
<evidence type="ECO:0000256" key="5">
    <source>
        <dbReference type="ARBA" id="ARBA00022679"/>
    </source>
</evidence>
<dbReference type="InterPro" id="IPR011005">
    <property type="entry name" value="Dihydropteroate_synth-like_sf"/>
</dbReference>
<dbReference type="PROSITE" id="PS00793">
    <property type="entry name" value="DHPS_2"/>
    <property type="match status" value="1"/>
</dbReference>
<dbReference type="EC" id="2.5.1.15" evidence="4"/>
<comment type="cofactor">
    <cofactor evidence="2">
        <name>Mg(2+)</name>
        <dbReference type="ChEBI" id="CHEBI:18420"/>
    </cofactor>
</comment>
<evidence type="ECO:0000259" key="9">
    <source>
        <dbReference type="PROSITE" id="PS50972"/>
    </source>
</evidence>
<evidence type="ECO:0000256" key="3">
    <source>
        <dbReference type="ARBA" id="ARBA00004763"/>
    </source>
</evidence>
<evidence type="ECO:0000313" key="11">
    <source>
        <dbReference type="Proteomes" id="UP001138540"/>
    </source>
</evidence>
<feature type="domain" description="Pterin-binding" evidence="9">
    <location>
        <begin position="137"/>
        <end position="399"/>
    </location>
</feature>
<dbReference type="PANTHER" id="PTHR20941:SF1">
    <property type="entry name" value="FOLIC ACID SYNTHESIS PROTEIN FOL1"/>
    <property type="match status" value="1"/>
</dbReference>
<accession>A0ABR6NFK7</accession>
<keyword evidence="5 10" id="KW-0808">Transferase</keyword>
<dbReference type="InterPro" id="IPR000489">
    <property type="entry name" value="Pterin-binding_dom"/>
</dbReference>
<gene>
    <name evidence="10" type="ORF">HNP60_002047</name>
</gene>
<evidence type="ECO:0000256" key="4">
    <source>
        <dbReference type="ARBA" id="ARBA00012458"/>
    </source>
</evidence>
<keyword evidence="11" id="KW-1185">Reference proteome</keyword>
<dbReference type="Pfam" id="PF00809">
    <property type="entry name" value="Pterin_bind"/>
    <property type="match status" value="1"/>
</dbReference>
<comment type="pathway">
    <text evidence="3">Cofactor biosynthesis; tetrahydrofolate biosynthesis; 7,8-dihydrofolate from 2-amino-4-hydroxy-6-hydroxymethyl-7,8-dihydropteridine diphosphate and 4-aminobenzoate: step 1/2.</text>
</comment>
<dbReference type="InterPro" id="IPR006390">
    <property type="entry name" value="DHP_synth_dom"/>
</dbReference>
<keyword evidence="6" id="KW-0479">Metal-binding</keyword>
<comment type="catalytic activity">
    <reaction evidence="1">
        <text>(7,8-dihydropterin-6-yl)methyl diphosphate + 4-aminobenzoate = 7,8-dihydropteroate + diphosphate</text>
        <dbReference type="Rhea" id="RHEA:19949"/>
        <dbReference type="ChEBI" id="CHEBI:17836"/>
        <dbReference type="ChEBI" id="CHEBI:17839"/>
        <dbReference type="ChEBI" id="CHEBI:33019"/>
        <dbReference type="ChEBI" id="CHEBI:72950"/>
        <dbReference type="EC" id="2.5.1.15"/>
    </reaction>
</comment>
<protein>
    <recommendedName>
        <fullName evidence="4">dihydropteroate synthase</fullName>
        <ecNumber evidence="4">2.5.1.15</ecNumber>
    </recommendedName>
</protein>
<organism evidence="10 11">
    <name type="scientific">Sphingobium lignivorans</name>
    <dbReference type="NCBI Taxonomy" id="2735886"/>
    <lineage>
        <taxon>Bacteria</taxon>
        <taxon>Pseudomonadati</taxon>
        <taxon>Pseudomonadota</taxon>
        <taxon>Alphaproteobacteria</taxon>
        <taxon>Sphingomonadales</taxon>
        <taxon>Sphingomonadaceae</taxon>
        <taxon>Sphingobium</taxon>
    </lineage>
</organism>
<dbReference type="CDD" id="cd00739">
    <property type="entry name" value="DHPS"/>
    <property type="match status" value="1"/>
</dbReference>
<dbReference type="EMBL" id="JACHKA010000001">
    <property type="protein sequence ID" value="MBB5986073.1"/>
    <property type="molecule type" value="Genomic_DNA"/>
</dbReference>
<evidence type="ECO:0000256" key="6">
    <source>
        <dbReference type="ARBA" id="ARBA00022723"/>
    </source>
</evidence>
<comment type="caution">
    <text evidence="10">The sequence shown here is derived from an EMBL/GenBank/DDBJ whole genome shotgun (WGS) entry which is preliminary data.</text>
</comment>
<dbReference type="SUPFAM" id="SSF51717">
    <property type="entry name" value="Dihydropteroate synthetase-like"/>
    <property type="match status" value="1"/>
</dbReference>
<dbReference type="GO" id="GO:0004156">
    <property type="term" value="F:dihydropteroate synthase activity"/>
    <property type="evidence" value="ECO:0007669"/>
    <property type="project" value="UniProtKB-EC"/>
</dbReference>
<dbReference type="PROSITE" id="PS00792">
    <property type="entry name" value="DHPS_1"/>
    <property type="match status" value="1"/>
</dbReference>
<dbReference type="Proteomes" id="UP001138540">
    <property type="component" value="Unassembled WGS sequence"/>
</dbReference>
<reference evidence="10 11" key="1">
    <citation type="submission" date="2020-08" db="EMBL/GenBank/DDBJ databases">
        <title>Exploring microbial biodiversity for novel pathways involved in the catabolism of aromatic compounds derived from lignin.</title>
        <authorList>
            <person name="Elkins J."/>
        </authorList>
    </citation>
    <scope>NUCLEOTIDE SEQUENCE [LARGE SCALE GENOMIC DNA]</scope>
    <source>
        <strain evidence="10 11">B1D3A</strain>
    </source>
</reference>
<evidence type="ECO:0000256" key="8">
    <source>
        <dbReference type="ARBA" id="ARBA00022909"/>
    </source>
</evidence>